<organism evidence="2 3">
    <name type="scientific">Streptomyces durbertensis</name>
    <dbReference type="NCBI Taxonomy" id="2448886"/>
    <lineage>
        <taxon>Bacteria</taxon>
        <taxon>Bacillati</taxon>
        <taxon>Actinomycetota</taxon>
        <taxon>Actinomycetes</taxon>
        <taxon>Kitasatosporales</taxon>
        <taxon>Streptomycetaceae</taxon>
        <taxon>Streptomyces</taxon>
    </lineage>
</organism>
<reference evidence="3" key="1">
    <citation type="journal article" date="2020" name="Syst. Appl. Microbiol.">
        <title>Streptomyces alkaliterrae sp. nov., isolated from an alkaline soil, and emended descriptions of Streptomyces alkaliphilus, Streptomyces calidiresistens and Streptomyces durbertensis.</title>
        <authorList>
            <person name="Swiecimska M."/>
            <person name="Golinska P."/>
            <person name="Nouioui I."/>
            <person name="Wypij M."/>
            <person name="Rai M."/>
            <person name="Sangal V."/>
            <person name="Goodfellow M."/>
        </authorList>
    </citation>
    <scope>NUCLEOTIDE SEQUENCE [LARGE SCALE GENOMIC DNA]</scope>
    <source>
        <strain evidence="3">DSM 104538</strain>
    </source>
</reference>
<dbReference type="Pfam" id="PF02754">
    <property type="entry name" value="CCG"/>
    <property type="match status" value="2"/>
</dbReference>
<keyword evidence="3" id="KW-1185">Reference proteome</keyword>
<comment type="caution">
    <text evidence="2">The sequence shown here is derived from an EMBL/GenBank/DDBJ whole genome shotgun (WGS) entry which is preliminary data.</text>
</comment>
<protein>
    <submittedName>
        <fullName evidence="2">(Fe-S)-binding protein</fullName>
    </submittedName>
</protein>
<dbReference type="RefSeq" id="WP_182853679.1">
    <property type="nucleotide sequence ID" value="NZ_WMLF01000010.1"/>
</dbReference>
<dbReference type="InterPro" id="IPR004017">
    <property type="entry name" value="Cys_rich_dom"/>
</dbReference>
<evidence type="ECO:0000313" key="2">
    <source>
        <dbReference type="EMBL" id="MBB1242257.1"/>
    </source>
</evidence>
<evidence type="ECO:0000259" key="1">
    <source>
        <dbReference type="Pfam" id="PF02754"/>
    </source>
</evidence>
<evidence type="ECO:0000313" key="3">
    <source>
        <dbReference type="Proteomes" id="UP000766698"/>
    </source>
</evidence>
<accession>A0ABR6EA86</accession>
<dbReference type="Proteomes" id="UP000766698">
    <property type="component" value="Unassembled WGS sequence"/>
</dbReference>
<dbReference type="PANTHER" id="PTHR30296">
    <property type="entry name" value="UNCHARACTERIZED PROTEIN YKGE"/>
    <property type="match status" value="1"/>
</dbReference>
<sequence>MKTALFVTCVNDMVFPRTGIAVVNILERLGHQVEVPRQQTCCGQMHANTGYRDEAMPVIRHFVRTFQGYDAVVAPSGSCVAMVRTLYPRLVDSDPQLAAAVAELLPRTYELSEFLIDVLGVTDLGASFPHRVTYHPTCHGMRALRLGDRPLELLSHVRGLELVPLKGAEECCGFGGTFSVKNPAVSGAMLHDKCAAILDTGADYVLAADNSCLTHIGGGLRRRRAAPRTVHYAEVLAS</sequence>
<gene>
    <name evidence="2" type="ORF">GL263_01500</name>
</gene>
<proteinExistence type="predicted"/>
<dbReference type="EMBL" id="WMLF01000010">
    <property type="protein sequence ID" value="MBB1242257.1"/>
    <property type="molecule type" value="Genomic_DNA"/>
</dbReference>
<dbReference type="PANTHER" id="PTHR30296:SF0">
    <property type="entry name" value="LACTATE UTILIZATION PROTEIN A"/>
    <property type="match status" value="1"/>
</dbReference>
<feature type="domain" description="Cysteine-rich" evidence="1">
    <location>
        <begin position="4"/>
        <end position="83"/>
    </location>
</feature>
<name>A0ABR6EA86_9ACTN</name>
<feature type="domain" description="Cysteine-rich" evidence="1">
    <location>
        <begin position="132"/>
        <end position="216"/>
    </location>
</feature>